<accession>A0A251ST86</accession>
<organism evidence="1 2">
    <name type="scientific">Helianthus annuus</name>
    <name type="common">Common sunflower</name>
    <dbReference type="NCBI Taxonomy" id="4232"/>
    <lineage>
        <taxon>Eukaryota</taxon>
        <taxon>Viridiplantae</taxon>
        <taxon>Streptophyta</taxon>
        <taxon>Embryophyta</taxon>
        <taxon>Tracheophyta</taxon>
        <taxon>Spermatophyta</taxon>
        <taxon>Magnoliopsida</taxon>
        <taxon>eudicotyledons</taxon>
        <taxon>Gunneridae</taxon>
        <taxon>Pentapetalae</taxon>
        <taxon>asterids</taxon>
        <taxon>campanulids</taxon>
        <taxon>Asterales</taxon>
        <taxon>Asteraceae</taxon>
        <taxon>Asteroideae</taxon>
        <taxon>Heliantheae alliance</taxon>
        <taxon>Heliantheae</taxon>
        <taxon>Helianthus</taxon>
    </lineage>
</organism>
<name>A0A251ST86_HELAN</name>
<evidence type="ECO:0000313" key="1">
    <source>
        <dbReference type="EMBL" id="OTG01829.1"/>
    </source>
</evidence>
<dbReference type="InParanoid" id="A0A251ST86"/>
<dbReference type="AlphaFoldDB" id="A0A251ST86"/>
<reference evidence="2" key="1">
    <citation type="journal article" date="2017" name="Nature">
        <title>The sunflower genome provides insights into oil metabolism, flowering and Asterid evolution.</title>
        <authorList>
            <person name="Badouin H."/>
            <person name="Gouzy J."/>
            <person name="Grassa C.J."/>
            <person name="Murat F."/>
            <person name="Staton S.E."/>
            <person name="Cottret L."/>
            <person name="Lelandais-Briere C."/>
            <person name="Owens G.L."/>
            <person name="Carrere S."/>
            <person name="Mayjonade B."/>
            <person name="Legrand L."/>
            <person name="Gill N."/>
            <person name="Kane N.C."/>
            <person name="Bowers J.E."/>
            <person name="Hubner S."/>
            <person name="Bellec A."/>
            <person name="Berard A."/>
            <person name="Berges H."/>
            <person name="Blanchet N."/>
            <person name="Boniface M.C."/>
            <person name="Brunel D."/>
            <person name="Catrice O."/>
            <person name="Chaidir N."/>
            <person name="Claudel C."/>
            <person name="Donnadieu C."/>
            <person name="Faraut T."/>
            <person name="Fievet G."/>
            <person name="Helmstetter N."/>
            <person name="King M."/>
            <person name="Knapp S.J."/>
            <person name="Lai Z."/>
            <person name="Le Paslier M.C."/>
            <person name="Lippi Y."/>
            <person name="Lorenzon L."/>
            <person name="Mandel J.R."/>
            <person name="Marage G."/>
            <person name="Marchand G."/>
            <person name="Marquand E."/>
            <person name="Bret-Mestries E."/>
            <person name="Morien E."/>
            <person name="Nambeesan S."/>
            <person name="Nguyen T."/>
            <person name="Pegot-Espagnet P."/>
            <person name="Pouilly N."/>
            <person name="Raftis F."/>
            <person name="Sallet E."/>
            <person name="Schiex T."/>
            <person name="Thomas J."/>
            <person name="Vandecasteele C."/>
            <person name="Vares D."/>
            <person name="Vear F."/>
            <person name="Vautrin S."/>
            <person name="Crespi M."/>
            <person name="Mangin B."/>
            <person name="Burke J.M."/>
            <person name="Salse J."/>
            <person name="Munos S."/>
            <person name="Vincourt P."/>
            <person name="Rieseberg L.H."/>
            <person name="Langlade N.B."/>
        </authorList>
    </citation>
    <scope>NUCLEOTIDE SEQUENCE [LARGE SCALE GENOMIC DNA]</scope>
    <source>
        <strain evidence="2">cv. SF193</strain>
    </source>
</reference>
<dbReference type="EMBL" id="CM007902">
    <property type="protein sequence ID" value="OTG01829.1"/>
    <property type="molecule type" value="Genomic_DNA"/>
</dbReference>
<dbReference type="Proteomes" id="UP000215914">
    <property type="component" value="Chromosome 13"/>
</dbReference>
<evidence type="ECO:0000313" key="2">
    <source>
        <dbReference type="Proteomes" id="UP000215914"/>
    </source>
</evidence>
<protein>
    <submittedName>
        <fullName evidence="1">Uncharacterized protein</fullName>
    </submittedName>
</protein>
<proteinExistence type="predicted"/>
<sequence length="95" mass="11049">MILQACDPYIKVSLKDPDDISDPYSGNVLILKLLHFLTFYQRIRILYPSSSSHEPFEYLQHIVKDLQKHHRSLGSTPVILGIIPSFRQQRTMILI</sequence>
<gene>
    <name evidence="1" type="ORF">HannXRQ_Chr13g0406271</name>
</gene>
<keyword evidence="2" id="KW-1185">Reference proteome</keyword>